<feature type="region of interest" description="Disordered" evidence="1">
    <location>
        <begin position="41"/>
        <end position="74"/>
    </location>
</feature>
<evidence type="ECO:0000313" key="2">
    <source>
        <dbReference type="EMBL" id="GAA0812763.1"/>
    </source>
</evidence>
<accession>A0ABN1L3X5</accession>
<evidence type="ECO:0000313" key="3">
    <source>
        <dbReference type="Proteomes" id="UP001500021"/>
    </source>
</evidence>
<evidence type="ECO:0008006" key="4">
    <source>
        <dbReference type="Google" id="ProtNLM"/>
    </source>
</evidence>
<dbReference type="Proteomes" id="UP001500021">
    <property type="component" value="Unassembled WGS sequence"/>
</dbReference>
<sequence length="74" mass="8367">MKRLSWQKWQIMQNKSLNFVLLVTFLMLTLLSGCGAKGDLYQTPAPEAVENNEDVDESTTKNKQPVETPVKKSP</sequence>
<dbReference type="EMBL" id="BAAAFA010000002">
    <property type="protein sequence ID" value="GAA0812763.1"/>
    <property type="molecule type" value="Genomic_DNA"/>
</dbReference>
<keyword evidence="3" id="KW-1185">Reference proteome</keyword>
<proteinExistence type="predicted"/>
<evidence type="ECO:0000256" key="1">
    <source>
        <dbReference type="SAM" id="MobiDB-lite"/>
    </source>
</evidence>
<reference evidence="2 3" key="1">
    <citation type="journal article" date="2019" name="Int. J. Syst. Evol. Microbiol.">
        <title>The Global Catalogue of Microorganisms (GCM) 10K type strain sequencing project: providing services to taxonomists for standard genome sequencing and annotation.</title>
        <authorList>
            <consortium name="The Broad Institute Genomics Platform"/>
            <consortium name="The Broad Institute Genome Sequencing Center for Infectious Disease"/>
            <person name="Wu L."/>
            <person name="Ma J."/>
        </authorList>
    </citation>
    <scope>NUCLEOTIDE SEQUENCE [LARGE SCALE GENOMIC DNA]</scope>
    <source>
        <strain evidence="2 3">JCM 15608</strain>
    </source>
</reference>
<name>A0ABN1L3X5_9GAMM</name>
<organism evidence="2 3">
    <name type="scientific">Colwellia asteriadis</name>
    <dbReference type="NCBI Taxonomy" id="517723"/>
    <lineage>
        <taxon>Bacteria</taxon>
        <taxon>Pseudomonadati</taxon>
        <taxon>Pseudomonadota</taxon>
        <taxon>Gammaproteobacteria</taxon>
        <taxon>Alteromonadales</taxon>
        <taxon>Colwelliaceae</taxon>
        <taxon>Colwellia</taxon>
    </lineage>
</organism>
<gene>
    <name evidence="2" type="ORF">GCM10009111_07160</name>
</gene>
<dbReference type="PROSITE" id="PS51257">
    <property type="entry name" value="PROKAR_LIPOPROTEIN"/>
    <property type="match status" value="1"/>
</dbReference>
<comment type="caution">
    <text evidence="2">The sequence shown here is derived from an EMBL/GenBank/DDBJ whole genome shotgun (WGS) entry which is preliminary data.</text>
</comment>
<protein>
    <recommendedName>
        <fullName evidence="4">Lipoprotein</fullName>
    </recommendedName>
</protein>